<accession>A0ABN2PJQ6</accession>
<keyword evidence="1" id="KW-1133">Transmembrane helix</keyword>
<protein>
    <submittedName>
        <fullName evidence="2">Uncharacterized protein</fullName>
    </submittedName>
</protein>
<keyword evidence="1" id="KW-0812">Transmembrane</keyword>
<dbReference type="EMBL" id="BAAAOF010000002">
    <property type="protein sequence ID" value="GAA1923630.1"/>
    <property type="molecule type" value="Genomic_DNA"/>
</dbReference>
<dbReference type="Proteomes" id="UP001501343">
    <property type="component" value="Unassembled WGS sequence"/>
</dbReference>
<feature type="transmembrane region" description="Helical" evidence="1">
    <location>
        <begin position="27"/>
        <end position="44"/>
    </location>
</feature>
<proteinExistence type="predicted"/>
<evidence type="ECO:0000313" key="3">
    <source>
        <dbReference type="Proteomes" id="UP001501343"/>
    </source>
</evidence>
<keyword evidence="1" id="KW-0472">Membrane</keyword>
<keyword evidence="3" id="KW-1185">Reference proteome</keyword>
<organism evidence="2 3">
    <name type="scientific">Microbacterium aoyamense</name>
    <dbReference type="NCBI Taxonomy" id="344166"/>
    <lineage>
        <taxon>Bacteria</taxon>
        <taxon>Bacillati</taxon>
        <taxon>Actinomycetota</taxon>
        <taxon>Actinomycetes</taxon>
        <taxon>Micrococcales</taxon>
        <taxon>Microbacteriaceae</taxon>
        <taxon>Microbacterium</taxon>
    </lineage>
</organism>
<dbReference type="RefSeq" id="WP_248146834.1">
    <property type="nucleotide sequence ID" value="NZ_BAAAOF010000002.1"/>
</dbReference>
<evidence type="ECO:0000313" key="2">
    <source>
        <dbReference type="EMBL" id="GAA1923630.1"/>
    </source>
</evidence>
<name>A0ABN2PJQ6_9MICO</name>
<comment type="caution">
    <text evidence="2">The sequence shown here is derived from an EMBL/GenBank/DDBJ whole genome shotgun (WGS) entry which is preliminary data.</text>
</comment>
<gene>
    <name evidence="2" type="ORF">GCM10009775_14990</name>
</gene>
<sequence length="168" mass="17526">MSVPTQIAPSELTRLPGAPIIARIRRLIWTAIGSALVYSTFISASKGGCPGGVDADGGFVDANGVATEIAPMCTSLTMRPSWIVLVALAAIVLGVLGRVLRRAEDETAALRMLDRAALAIMVIAGASIVIAQVWFAMIPLDGFGGTGTYVYPFPFGAVELDTYPMTGP</sequence>
<evidence type="ECO:0000256" key="1">
    <source>
        <dbReference type="SAM" id="Phobius"/>
    </source>
</evidence>
<feature type="transmembrane region" description="Helical" evidence="1">
    <location>
        <begin position="112"/>
        <end position="135"/>
    </location>
</feature>
<feature type="transmembrane region" description="Helical" evidence="1">
    <location>
        <begin position="81"/>
        <end position="100"/>
    </location>
</feature>
<reference evidence="2 3" key="1">
    <citation type="journal article" date="2019" name="Int. J. Syst. Evol. Microbiol.">
        <title>The Global Catalogue of Microorganisms (GCM) 10K type strain sequencing project: providing services to taxonomists for standard genome sequencing and annotation.</title>
        <authorList>
            <consortium name="The Broad Institute Genomics Platform"/>
            <consortium name="The Broad Institute Genome Sequencing Center for Infectious Disease"/>
            <person name="Wu L."/>
            <person name="Ma J."/>
        </authorList>
    </citation>
    <scope>NUCLEOTIDE SEQUENCE [LARGE SCALE GENOMIC DNA]</scope>
    <source>
        <strain evidence="2 3">JCM 14900</strain>
    </source>
</reference>